<evidence type="ECO:0000256" key="2">
    <source>
        <dbReference type="ARBA" id="ARBA00008867"/>
    </source>
</evidence>
<keyword evidence="14" id="KW-1185">Reference proteome</keyword>
<evidence type="ECO:0000256" key="4">
    <source>
        <dbReference type="ARBA" id="ARBA00022527"/>
    </source>
</evidence>
<feature type="compositionally biased region" description="Polar residues" evidence="11">
    <location>
        <begin position="33"/>
        <end position="42"/>
    </location>
</feature>
<keyword evidence="7 10" id="KW-0547">Nucleotide-binding</keyword>
<dbReference type="PANTHER" id="PTHR24058:SF17">
    <property type="entry name" value="HOMEODOMAIN INTERACTING PROTEIN KINASE, ISOFORM D"/>
    <property type="match status" value="1"/>
</dbReference>
<feature type="compositionally biased region" description="Polar residues" evidence="11">
    <location>
        <begin position="136"/>
        <end position="175"/>
    </location>
</feature>
<feature type="region of interest" description="Disordered" evidence="11">
    <location>
        <begin position="227"/>
        <end position="254"/>
    </location>
</feature>
<feature type="compositionally biased region" description="Polar residues" evidence="11">
    <location>
        <begin position="55"/>
        <end position="66"/>
    </location>
</feature>
<feature type="domain" description="Protein kinase" evidence="12">
    <location>
        <begin position="358"/>
        <end position="689"/>
    </location>
</feature>
<dbReference type="SMART" id="SM00220">
    <property type="entry name" value="S_TKc"/>
    <property type="match status" value="1"/>
</dbReference>
<dbReference type="InterPro" id="IPR000719">
    <property type="entry name" value="Prot_kinase_dom"/>
</dbReference>
<name>A0A2V1DTA5_9PLEO</name>
<evidence type="ECO:0000256" key="9">
    <source>
        <dbReference type="ARBA" id="ARBA00022840"/>
    </source>
</evidence>
<evidence type="ECO:0000256" key="7">
    <source>
        <dbReference type="ARBA" id="ARBA00022741"/>
    </source>
</evidence>
<feature type="compositionally biased region" description="Polar residues" evidence="11">
    <location>
        <begin position="13"/>
        <end position="22"/>
    </location>
</feature>
<protein>
    <submittedName>
        <fullName evidence="13">Kinase-like protein</fullName>
    </submittedName>
</protein>
<evidence type="ECO:0000256" key="1">
    <source>
        <dbReference type="ARBA" id="ARBA00004496"/>
    </source>
</evidence>
<dbReference type="SUPFAM" id="SSF56112">
    <property type="entry name" value="Protein kinase-like (PK-like)"/>
    <property type="match status" value="1"/>
</dbReference>
<feature type="compositionally biased region" description="Low complexity" evidence="11">
    <location>
        <begin position="176"/>
        <end position="190"/>
    </location>
</feature>
<dbReference type="GO" id="GO:0005524">
    <property type="term" value="F:ATP binding"/>
    <property type="evidence" value="ECO:0007669"/>
    <property type="project" value="UniProtKB-UniRule"/>
</dbReference>
<keyword evidence="3" id="KW-0963">Cytoplasm</keyword>
<dbReference type="AlphaFoldDB" id="A0A2V1DTA5"/>
<evidence type="ECO:0000256" key="10">
    <source>
        <dbReference type="PROSITE-ProRule" id="PRU10141"/>
    </source>
</evidence>
<feature type="region of interest" description="Disordered" evidence="11">
    <location>
        <begin position="859"/>
        <end position="900"/>
    </location>
</feature>
<dbReference type="GO" id="GO:0005737">
    <property type="term" value="C:cytoplasm"/>
    <property type="evidence" value="ECO:0007669"/>
    <property type="project" value="UniProtKB-SubCell"/>
</dbReference>
<keyword evidence="6" id="KW-0808">Transferase</keyword>
<feature type="compositionally biased region" description="Low complexity" evidence="11">
    <location>
        <begin position="1"/>
        <end position="12"/>
    </location>
</feature>
<comment type="subcellular location">
    <subcellularLocation>
        <location evidence="1">Cytoplasm</location>
    </subcellularLocation>
</comment>
<dbReference type="GO" id="GO:0005634">
    <property type="term" value="C:nucleus"/>
    <property type="evidence" value="ECO:0007669"/>
    <property type="project" value="TreeGrafter"/>
</dbReference>
<accession>A0A2V1DTA5</accession>
<dbReference type="GO" id="GO:0004713">
    <property type="term" value="F:protein tyrosine kinase activity"/>
    <property type="evidence" value="ECO:0007669"/>
    <property type="project" value="TreeGrafter"/>
</dbReference>
<feature type="region of interest" description="Disordered" evidence="11">
    <location>
        <begin position="703"/>
        <end position="737"/>
    </location>
</feature>
<dbReference type="Proteomes" id="UP000244855">
    <property type="component" value="Unassembled WGS sequence"/>
</dbReference>
<evidence type="ECO:0000313" key="13">
    <source>
        <dbReference type="EMBL" id="PVI01407.1"/>
    </source>
</evidence>
<evidence type="ECO:0000256" key="8">
    <source>
        <dbReference type="ARBA" id="ARBA00022777"/>
    </source>
</evidence>
<dbReference type="Pfam" id="PF00069">
    <property type="entry name" value="Pkinase"/>
    <property type="match status" value="1"/>
</dbReference>
<dbReference type="PROSITE" id="PS50011">
    <property type="entry name" value="PROTEIN_KINASE_DOM"/>
    <property type="match status" value="1"/>
</dbReference>
<dbReference type="GO" id="GO:0004674">
    <property type="term" value="F:protein serine/threonine kinase activity"/>
    <property type="evidence" value="ECO:0007669"/>
    <property type="project" value="UniProtKB-KW"/>
</dbReference>
<dbReference type="EMBL" id="KZ805358">
    <property type="protein sequence ID" value="PVI01407.1"/>
    <property type="molecule type" value="Genomic_DNA"/>
</dbReference>
<feature type="compositionally biased region" description="Low complexity" evidence="11">
    <location>
        <begin position="728"/>
        <end position="737"/>
    </location>
</feature>
<dbReference type="CDD" id="cd14212">
    <property type="entry name" value="PKc_YAK1"/>
    <property type="match status" value="1"/>
</dbReference>
<feature type="compositionally biased region" description="Polar residues" evidence="11">
    <location>
        <begin position="201"/>
        <end position="212"/>
    </location>
</feature>
<dbReference type="FunFam" id="3.30.200.20:FF:000087">
    <property type="entry name" value="Dual specificity tyrosine-phosphorylation-regulated kinase 1A"/>
    <property type="match status" value="1"/>
</dbReference>
<dbReference type="Gene3D" id="1.10.510.10">
    <property type="entry name" value="Transferase(Phosphotransferase) domain 1"/>
    <property type="match status" value="1"/>
</dbReference>
<dbReference type="InterPro" id="IPR017441">
    <property type="entry name" value="Protein_kinase_ATP_BS"/>
</dbReference>
<organism evidence="13 14">
    <name type="scientific">Periconia macrospinosa</name>
    <dbReference type="NCBI Taxonomy" id="97972"/>
    <lineage>
        <taxon>Eukaryota</taxon>
        <taxon>Fungi</taxon>
        <taxon>Dikarya</taxon>
        <taxon>Ascomycota</taxon>
        <taxon>Pezizomycotina</taxon>
        <taxon>Dothideomycetes</taxon>
        <taxon>Pleosporomycetidae</taxon>
        <taxon>Pleosporales</taxon>
        <taxon>Massarineae</taxon>
        <taxon>Periconiaceae</taxon>
        <taxon>Periconia</taxon>
    </lineage>
</organism>
<feature type="binding site" evidence="10">
    <location>
        <position position="387"/>
    </location>
    <ligand>
        <name>ATP</name>
        <dbReference type="ChEBI" id="CHEBI:30616"/>
    </ligand>
</feature>
<evidence type="ECO:0000313" key="14">
    <source>
        <dbReference type="Proteomes" id="UP000244855"/>
    </source>
</evidence>
<keyword evidence="4" id="KW-0723">Serine/threonine-protein kinase</keyword>
<keyword evidence="8 13" id="KW-0418">Kinase</keyword>
<dbReference type="STRING" id="97972.A0A2V1DTA5"/>
<evidence type="ECO:0000256" key="3">
    <source>
        <dbReference type="ARBA" id="ARBA00022490"/>
    </source>
</evidence>
<evidence type="ECO:0000256" key="11">
    <source>
        <dbReference type="SAM" id="MobiDB-lite"/>
    </source>
</evidence>
<dbReference type="PANTHER" id="PTHR24058">
    <property type="entry name" value="DUAL SPECIFICITY PROTEIN KINASE"/>
    <property type="match status" value="1"/>
</dbReference>
<feature type="region of interest" description="Disordered" evidence="11">
    <location>
        <begin position="774"/>
        <end position="845"/>
    </location>
</feature>
<gene>
    <name evidence="13" type="ORF">DM02DRAFT_525096</name>
</gene>
<dbReference type="InterPro" id="IPR008271">
    <property type="entry name" value="Ser/Thr_kinase_AS"/>
</dbReference>
<feature type="compositionally biased region" description="Polar residues" evidence="11">
    <location>
        <begin position="835"/>
        <end position="844"/>
    </location>
</feature>
<feature type="region of interest" description="Disordered" evidence="11">
    <location>
        <begin position="1"/>
        <end position="212"/>
    </location>
</feature>
<dbReference type="OrthoDB" id="9332038at2759"/>
<evidence type="ECO:0000256" key="5">
    <source>
        <dbReference type="ARBA" id="ARBA00022553"/>
    </source>
</evidence>
<evidence type="ECO:0000259" key="12">
    <source>
        <dbReference type="PROSITE" id="PS50011"/>
    </source>
</evidence>
<feature type="compositionally biased region" description="Basic and acidic residues" evidence="11">
    <location>
        <begin position="89"/>
        <end position="100"/>
    </location>
</feature>
<evidence type="ECO:0000256" key="6">
    <source>
        <dbReference type="ARBA" id="ARBA00022679"/>
    </source>
</evidence>
<keyword evidence="5" id="KW-0597">Phosphoprotein</keyword>
<comment type="similarity">
    <text evidence="2">Belongs to the protein kinase superfamily. CMGC Ser/Thr protein kinase family. MNB/DYRK subfamily.</text>
</comment>
<dbReference type="PROSITE" id="PS00108">
    <property type="entry name" value="PROTEIN_KINASE_ST"/>
    <property type="match status" value="1"/>
</dbReference>
<proteinExistence type="inferred from homology"/>
<keyword evidence="9 10" id="KW-0067">ATP-binding</keyword>
<dbReference type="InterPro" id="IPR050494">
    <property type="entry name" value="Ser_Thr_dual-spec_kinase"/>
</dbReference>
<reference evidence="13 14" key="1">
    <citation type="journal article" date="2018" name="Sci. Rep.">
        <title>Comparative genomics provides insights into the lifestyle and reveals functional heterogeneity of dark septate endophytic fungi.</title>
        <authorList>
            <person name="Knapp D.G."/>
            <person name="Nemeth J.B."/>
            <person name="Barry K."/>
            <person name="Hainaut M."/>
            <person name="Henrissat B."/>
            <person name="Johnson J."/>
            <person name="Kuo A."/>
            <person name="Lim J.H.P."/>
            <person name="Lipzen A."/>
            <person name="Nolan M."/>
            <person name="Ohm R.A."/>
            <person name="Tamas L."/>
            <person name="Grigoriev I.V."/>
            <person name="Spatafora J.W."/>
            <person name="Nagy L.G."/>
            <person name="Kovacs G.M."/>
        </authorList>
    </citation>
    <scope>NUCLEOTIDE SEQUENCE [LARGE SCALE GENOMIC DNA]</scope>
    <source>
        <strain evidence="13 14">DSE2036</strain>
    </source>
</reference>
<dbReference type="InterPro" id="IPR011009">
    <property type="entry name" value="Kinase-like_dom_sf"/>
</dbReference>
<dbReference type="PROSITE" id="PS00107">
    <property type="entry name" value="PROTEIN_KINASE_ATP"/>
    <property type="match status" value="1"/>
</dbReference>
<feature type="compositionally biased region" description="Low complexity" evidence="11">
    <location>
        <begin position="793"/>
        <end position="834"/>
    </location>
</feature>
<feature type="compositionally biased region" description="Low complexity" evidence="11">
    <location>
        <begin position="774"/>
        <end position="785"/>
    </location>
</feature>
<dbReference type="Gene3D" id="3.30.200.20">
    <property type="entry name" value="Phosphorylase Kinase, domain 1"/>
    <property type="match status" value="1"/>
</dbReference>
<dbReference type="FunFam" id="1.10.510.10:FF:000380">
    <property type="entry name" value="Serine/threonine-protein kinase ppk15"/>
    <property type="match status" value="1"/>
</dbReference>
<sequence length="922" mass="104131">MEQQQQPPQQQQWTAFSESPTARQARYAPHNMATPQQPQRDPNLQPHIKQDPYASPTQLSRTNSMANAMAVASPGASQNRGLEYNDGDGDIKMEDADPYKPKYAQGRVNHQHRSSQQYLQQVQHEESSAARRYSPMNLSPTSPYTSAGTAQQGGQNYTSFTPQQQAQPNRQSPTRNNPYISPPNSYYSPPTSRPHAPQLPPIQSNMSPDTFYPQSATAQLNAVYNRDARSPRSANPGQQQQQQQQQLPPVGYGPVPKFENCANTADLKPKINAQPPFRRAAPEGGFLSPLQALTSHLPATYRICNPSFKYESSRNPRRVLTKPSKGVKNDGYDNEDSDYILYVNDILGSEDAGHKNRYLILDVLGQGTFGQVVKCQNLKTQEVVAVKVIKNRTAYFNQSMMEVSVLDLLNKQMDKNDDHHLLRLKDTFIHRQHLCLVFELLSVNLYELIKQNQFRGLSTTLVRVFAQQLLNGLSLLGKAKLIHCDLKPENILLKNLESPIIKIIDFGSACDERQTVYTYIQSRFYRSPEVLLGLPYSAAIDMWSLGCIVVELFLGLPLFPGSSEYNQVARITEMLGLPPTWMLDMGKQSGEFFEKTHDEYGRRTHRLKSMEQYAREHGTKEQPSKKYFSATTLPEIIKTYNMPRKNMKPNEIDREMQNRYAFIDFASGLLNLNPLERWTPAQAKQHPFITQQKFTGPFVPPMAMRSGSNRSPAPGVQEQQRYEGMSKQRQQAQQAQQAAVAQQQAQQAAHNAAYTNMQMNQYAAQNAHAQAPNMYNNMYTPSQQGAPPPYPAQPTYGQQMGMMQPQQPQQAQRQYNQSQNLYAQATTRAGRQRASTMDQQQQSGIPPALQRVISHLDPNAPIRLQPSPAYYPPPPDGAPDNAASASARRRGSRTGQTQRNFIRTLEDRTLEEGFMSQQHGWQ</sequence>